<organism evidence="1 2">
    <name type="scientific">Dorcoceras hygrometricum</name>
    <dbReference type="NCBI Taxonomy" id="472368"/>
    <lineage>
        <taxon>Eukaryota</taxon>
        <taxon>Viridiplantae</taxon>
        <taxon>Streptophyta</taxon>
        <taxon>Embryophyta</taxon>
        <taxon>Tracheophyta</taxon>
        <taxon>Spermatophyta</taxon>
        <taxon>Magnoliopsida</taxon>
        <taxon>eudicotyledons</taxon>
        <taxon>Gunneridae</taxon>
        <taxon>Pentapetalae</taxon>
        <taxon>asterids</taxon>
        <taxon>lamiids</taxon>
        <taxon>Lamiales</taxon>
        <taxon>Gesneriaceae</taxon>
        <taxon>Didymocarpoideae</taxon>
        <taxon>Trichosporeae</taxon>
        <taxon>Loxocarpinae</taxon>
        <taxon>Dorcoceras</taxon>
    </lineage>
</organism>
<dbReference type="Proteomes" id="UP000250235">
    <property type="component" value="Unassembled WGS sequence"/>
</dbReference>
<evidence type="ECO:0000313" key="2">
    <source>
        <dbReference type="Proteomes" id="UP000250235"/>
    </source>
</evidence>
<dbReference type="EMBL" id="KV142790">
    <property type="protein sequence ID" value="KZT76204.1"/>
    <property type="molecule type" value="Genomic_DNA"/>
</dbReference>
<accession>A0A2Z6ZSN9</accession>
<reference evidence="1 2" key="1">
    <citation type="journal article" date="2015" name="Proc. Natl. Acad. Sci. U.S.A.">
        <title>The resurrection genome of Boea hygrometrica: A blueprint for survival of dehydration.</title>
        <authorList>
            <person name="Xiao L."/>
            <person name="Yang G."/>
            <person name="Zhang L."/>
            <person name="Yang X."/>
            <person name="Zhao S."/>
            <person name="Ji Z."/>
            <person name="Zhou Q."/>
            <person name="Hu M."/>
            <person name="Wang Y."/>
            <person name="Chen M."/>
            <person name="Xu Y."/>
            <person name="Jin H."/>
            <person name="Xiao X."/>
            <person name="Hu G."/>
            <person name="Bao F."/>
            <person name="Hu Y."/>
            <person name="Wan P."/>
            <person name="Li L."/>
            <person name="Deng X."/>
            <person name="Kuang T."/>
            <person name="Xiang C."/>
            <person name="Zhu J.K."/>
            <person name="Oliver M.J."/>
            <person name="He Y."/>
        </authorList>
    </citation>
    <scope>NUCLEOTIDE SEQUENCE [LARGE SCALE GENOMIC DNA]</scope>
    <source>
        <strain evidence="2">cv. XS01</strain>
    </source>
</reference>
<dbReference type="AlphaFoldDB" id="A0A2Z6ZSN9"/>
<evidence type="ECO:0000313" key="1">
    <source>
        <dbReference type="EMBL" id="KZT76204.1"/>
    </source>
</evidence>
<name>A0A2Z6ZSN9_9LAMI</name>
<proteinExistence type="predicted"/>
<sequence>MVAPLCAAPREWLRDANVRRWTRAAVRRLGRALVAASRKVLRTLAPFLPTAARHGRHMLALSCDDGRPKHAAGCAPAATSFSCGGGAGGGRCSGEFPATSRRLV</sequence>
<gene>
    <name evidence="1" type="ORF">F511_46770</name>
</gene>
<protein>
    <submittedName>
        <fullName evidence="1">Uncharacterized protein</fullName>
    </submittedName>
</protein>
<keyword evidence="2" id="KW-1185">Reference proteome</keyword>